<dbReference type="KEGG" id="ccoa:108779837"/>
<organism evidence="3 4">
    <name type="scientific">Cyphomyrmex costatus</name>
    <dbReference type="NCBI Taxonomy" id="456900"/>
    <lineage>
        <taxon>Eukaryota</taxon>
        <taxon>Metazoa</taxon>
        <taxon>Ecdysozoa</taxon>
        <taxon>Arthropoda</taxon>
        <taxon>Hexapoda</taxon>
        <taxon>Insecta</taxon>
        <taxon>Pterygota</taxon>
        <taxon>Neoptera</taxon>
        <taxon>Endopterygota</taxon>
        <taxon>Hymenoptera</taxon>
        <taxon>Apocrita</taxon>
        <taxon>Aculeata</taxon>
        <taxon>Formicoidea</taxon>
        <taxon>Formicidae</taxon>
        <taxon>Myrmicinae</taxon>
        <taxon>Cyphomyrmex</taxon>
    </lineage>
</organism>
<evidence type="ECO:0000313" key="4">
    <source>
        <dbReference type="Proteomes" id="UP000078542"/>
    </source>
</evidence>
<dbReference type="EMBL" id="KQ978251">
    <property type="protein sequence ID" value="KYM95960.1"/>
    <property type="molecule type" value="Genomic_DNA"/>
</dbReference>
<evidence type="ECO:0000256" key="1">
    <source>
        <dbReference type="SAM" id="MobiDB-lite"/>
    </source>
</evidence>
<dbReference type="Pfam" id="PF15868">
    <property type="entry name" value="MBF2"/>
    <property type="match status" value="1"/>
</dbReference>
<evidence type="ECO:0000256" key="2">
    <source>
        <dbReference type="SAM" id="SignalP"/>
    </source>
</evidence>
<feature type="compositionally biased region" description="Polar residues" evidence="1">
    <location>
        <begin position="352"/>
        <end position="362"/>
    </location>
</feature>
<protein>
    <submittedName>
        <fullName evidence="3">Uncharacterized protein</fullName>
    </submittedName>
</protein>
<dbReference type="Proteomes" id="UP000078542">
    <property type="component" value="Unassembled WGS sequence"/>
</dbReference>
<accession>A0A195C5Q3</accession>
<feature type="chain" id="PRO_5008269844" evidence="2">
    <location>
        <begin position="26"/>
        <end position="691"/>
    </location>
</feature>
<reference evidence="3 4" key="1">
    <citation type="submission" date="2016-03" db="EMBL/GenBank/DDBJ databases">
        <title>Cyphomyrmex costatus WGS genome.</title>
        <authorList>
            <person name="Nygaard S."/>
            <person name="Hu H."/>
            <person name="Boomsma J."/>
            <person name="Zhang G."/>
        </authorList>
    </citation>
    <scope>NUCLEOTIDE SEQUENCE [LARGE SCALE GENOMIC DNA]</scope>
    <source>
        <strain evidence="3">MS0001</strain>
        <tissue evidence="3">Whole body</tissue>
    </source>
</reference>
<feature type="region of interest" description="Disordered" evidence="1">
    <location>
        <begin position="525"/>
        <end position="590"/>
    </location>
</feature>
<gene>
    <name evidence="3" type="ORF">ALC62_13408</name>
</gene>
<keyword evidence="2" id="KW-0732">Signal</keyword>
<proteinExistence type="predicted"/>
<evidence type="ECO:0000313" key="3">
    <source>
        <dbReference type="EMBL" id="KYM95960.1"/>
    </source>
</evidence>
<dbReference type="OrthoDB" id="8192785at2759"/>
<dbReference type="AlphaFoldDB" id="A0A195C5Q3"/>
<feature type="region of interest" description="Disordered" evidence="1">
    <location>
        <begin position="338"/>
        <end position="362"/>
    </location>
</feature>
<feature type="region of interest" description="Disordered" evidence="1">
    <location>
        <begin position="204"/>
        <end position="230"/>
    </location>
</feature>
<feature type="compositionally biased region" description="Basic and acidic residues" evidence="1">
    <location>
        <begin position="571"/>
        <end position="589"/>
    </location>
</feature>
<dbReference type="InterPro" id="IPR031734">
    <property type="entry name" value="MBF2"/>
</dbReference>
<feature type="compositionally biased region" description="Polar residues" evidence="1">
    <location>
        <begin position="528"/>
        <end position="543"/>
    </location>
</feature>
<feature type="signal peptide" evidence="2">
    <location>
        <begin position="1"/>
        <end position="25"/>
    </location>
</feature>
<keyword evidence="4" id="KW-1185">Reference proteome</keyword>
<sequence>MIVRHGTLWAIAVLVLLASVSFSESVKLRKPRKRTTARTPYQQSRIGSVIIKVMHKYSDDDLTRSAAAAGCTNGNCKNAHNKFNFEPINEAISEKDNFLSDEESLRYVVHPEKYEHFVLRKNTGHANRYKRDSTFSELHSSSADDRTVINRNDDASKVSENVSKGNLTKKTLYRLPLYRTHSIDELNRYAKNFAKSLSEANRTRRSFAADNSPQRSDDHSGHASIVSENVNEGNVTKKTLYRLPLYRIHTIGKLNRYPKNLAKPLSEANRTRRSFAADHSSQGSDASIVSENVSKGNFTKKTLYRLPLYRTHSLDELNRYTKNLAKPLNEANRTRRSFAADNSPQRSDDHCGNTSIVSENVNEGNVTEKTLYRLPLYRTHSLDELNRYTKNLAKPLSEANRMRRRLVVDYSSRRNDSDYYAQRKAVMDRYYARQREINALYANRTITTPRLKYNNVSQHLYTSNATLFNLGRAYPSRNSTARDSTTTFLHPSTMIDPIYSNESRYNRIPNELDSRRNFVSEIDPGFKSDTNLSQTRSSANSERNALDFPVTPTPCTNNGTFAPKTRSRHAHYNESNEDCPHNSTDKDNTEGSLRWGKCEGKIVYQHNLLLGLTGPSNLDALFEVVIQGPVCITCVEALRYNETRAVVALDSGGRGYEYAKLKLQGYENEGFSYIIKVWGINKIGEVCDNVD</sequence>
<name>A0A195C5Q3_9HYME</name>